<evidence type="ECO:0000313" key="1">
    <source>
        <dbReference type="EMBL" id="KAH3806324.1"/>
    </source>
</evidence>
<dbReference type="AlphaFoldDB" id="A0A9D4FZC7"/>
<organism evidence="1 2">
    <name type="scientific">Dreissena polymorpha</name>
    <name type="common">Zebra mussel</name>
    <name type="synonym">Mytilus polymorpha</name>
    <dbReference type="NCBI Taxonomy" id="45954"/>
    <lineage>
        <taxon>Eukaryota</taxon>
        <taxon>Metazoa</taxon>
        <taxon>Spiralia</taxon>
        <taxon>Lophotrochozoa</taxon>
        <taxon>Mollusca</taxon>
        <taxon>Bivalvia</taxon>
        <taxon>Autobranchia</taxon>
        <taxon>Heteroconchia</taxon>
        <taxon>Euheterodonta</taxon>
        <taxon>Imparidentia</taxon>
        <taxon>Neoheterodontei</taxon>
        <taxon>Myida</taxon>
        <taxon>Dreissenoidea</taxon>
        <taxon>Dreissenidae</taxon>
        <taxon>Dreissena</taxon>
    </lineage>
</organism>
<proteinExistence type="predicted"/>
<dbReference type="EMBL" id="JAIWYP010000006">
    <property type="protein sequence ID" value="KAH3806324.1"/>
    <property type="molecule type" value="Genomic_DNA"/>
</dbReference>
<protein>
    <submittedName>
        <fullName evidence="1">Uncharacterized protein</fullName>
    </submittedName>
</protein>
<gene>
    <name evidence="1" type="ORF">DPMN_134643</name>
</gene>
<keyword evidence="2" id="KW-1185">Reference proteome</keyword>
<comment type="caution">
    <text evidence="1">The sequence shown here is derived from an EMBL/GenBank/DDBJ whole genome shotgun (WGS) entry which is preliminary data.</text>
</comment>
<reference evidence="1" key="2">
    <citation type="submission" date="2020-11" db="EMBL/GenBank/DDBJ databases">
        <authorList>
            <person name="McCartney M.A."/>
            <person name="Auch B."/>
            <person name="Kono T."/>
            <person name="Mallez S."/>
            <person name="Becker A."/>
            <person name="Gohl D.M."/>
            <person name="Silverstein K.A.T."/>
            <person name="Koren S."/>
            <person name="Bechman K.B."/>
            <person name="Herman A."/>
            <person name="Abrahante J.E."/>
            <person name="Garbe J."/>
        </authorList>
    </citation>
    <scope>NUCLEOTIDE SEQUENCE</scope>
    <source>
        <strain evidence="1">Duluth1</strain>
        <tissue evidence="1">Whole animal</tissue>
    </source>
</reference>
<dbReference type="Proteomes" id="UP000828390">
    <property type="component" value="Unassembled WGS sequence"/>
</dbReference>
<sequence length="112" mass="12316">MECCDGDFCNGHGCGDNGLVPRSQRGPMCYDCNHVLKPDLCKNVRPCFEDELCSIEEFDWLGHSHFKLGCVAASCSAIDHHRSVPRCKSCCSEDFCNTNCTMSHNHGASIIG</sequence>
<evidence type="ECO:0000313" key="2">
    <source>
        <dbReference type="Proteomes" id="UP000828390"/>
    </source>
</evidence>
<accession>A0A9D4FZC7</accession>
<reference evidence="1" key="1">
    <citation type="journal article" date="2019" name="bioRxiv">
        <title>The Genome of the Zebra Mussel, Dreissena polymorpha: A Resource for Invasive Species Research.</title>
        <authorList>
            <person name="McCartney M.A."/>
            <person name="Auch B."/>
            <person name="Kono T."/>
            <person name="Mallez S."/>
            <person name="Zhang Y."/>
            <person name="Obille A."/>
            <person name="Becker A."/>
            <person name="Abrahante J.E."/>
            <person name="Garbe J."/>
            <person name="Badalamenti J.P."/>
            <person name="Herman A."/>
            <person name="Mangelson H."/>
            <person name="Liachko I."/>
            <person name="Sullivan S."/>
            <person name="Sone E.D."/>
            <person name="Koren S."/>
            <person name="Silverstein K.A.T."/>
            <person name="Beckman K.B."/>
            <person name="Gohl D.M."/>
        </authorList>
    </citation>
    <scope>NUCLEOTIDE SEQUENCE</scope>
    <source>
        <strain evidence="1">Duluth1</strain>
        <tissue evidence="1">Whole animal</tissue>
    </source>
</reference>
<name>A0A9D4FZC7_DREPO</name>